<gene>
    <name evidence="2" type="ORF">LQ327_06760</name>
</gene>
<evidence type="ECO:0000313" key="2">
    <source>
        <dbReference type="EMBL" id="MCD2193088.1"/>
    </source>
</evidence>
<evidence type="ECO:0000259" key="1">
    <source>
        <dbReference type="Pfam" id="PF04167"/>
    </source>
</evidence>
<dbReference type="NCBIfam" id="NF046112">
    <property type="entry name" value="MSMEG_6209_Nter"/>
    <property type="match status" value="1"/>
</dbReference>
<sequence length="245" mass="27473">MAEPVTREPDSREPGRCELRLDKWDGTTSKTIPLLTLDTDRFGRWYRWPAGHVMTRRSGPPQRPRRDQLLLVPRTGSWIARWALDGEFALYCDVTTPVLTTATGGLWAVDLDLDVVRYRDRRVALIDQDQFESRRVSMGYPPEVVEQAWTTADWLHRAVSDGHEPFATVGPGRLTPLPAAALAAVNARLLDRHGADDDPARAAVIRRLVARTAERFRDATITEFLPVLVERAVGAALAAHPNRVL</sequence>
<comment type="caution">
    <text evidence="2">The sequence shown here is derived from an EMBL/GenBank/DDBJ whole genome shotgun (WGS) entry which is preliminary data.</text>
</comment>
<dbReference type="Proteomes" id="UP001199469">
    <property type="component" value="Unassembled WGS sequence"/>
</dbReference>
<dbReference type="RefSeq" id="WP_230730738.1">
    <property type="nucleotide sequence ID" value="NZ_JAJNDB010000001.1"/>
</dbReference>
<evidence type="ECO:0000313" key="3">
    <source>
        <dbReference type="Proteomes" id="UP001199469"/>
    </source>
</evidence>
<feature type="domain" description="DUF402" evidence="1">
    <location>
        <begin position="44"/>
        <end position="160"/>
    </location>
</feature>
<organism evidence="2 3">
    <name type="scientific">Actinomycetospora endophytica</name>
    <dbReference type="NCBI Taxonomy" id="2291215"/>
    <lineage>
        <taxon>Bacteria</taxon>
        <taxon>Bacillati</taxon>
        <taxon>Actinomycetota</taxon>
        <taxon>Actinomycetes</taxon>
        <taxon>Pseudonocardiales</taxon>
        <taxon>Pseudonocardiaceae</taxon>
        <taxon>Actinomycetospora</taxon>
    </lineage>
</organism>
<dbReference type="Pfam" id="PF04167">
    <property type="entry name" value="DUF402"/>
    <property type="match status" value="1"/>
</dbReference>
<dbReference type="InterPro" id="IPR035930">
    <property type="entry name" value="FomD-like_sf"/>
</dbReference>
<dbReference type="EMBL" id="JAJNDB010000001">
    <property type="protein sequence ID" value="MCD2193088.1"/>
    <property type="molecule type" value="Genomic_DNA"/>
</dbReference>
<proteinExistence type="predicted"/>
<dbReference type="Gene3D" id="2.40.380.10">
    <property type="entry name" value="FomD-like"/>
    <property type="match status" value="1"/>
</dbReference>
<reference evidence="2 3" key="1">
    <citation type="submission" date="2021-11" db="EMBL/GenBank/DDBJ databases">
        <title>Draft genome sequence of Actinomycetospora sp. SF1 isolated from the rhizosphere soil.</title>
        <authorList>
            <person name="Duangmal K."/>
            <person name="Chantavorakit T."/>
        </authorList>
    </citation>
    <scope>NUCLEOTIDE SEQUENCE [LARGE SCALE GENOMIC DNA]</scope>
    <source>
        <strain evidence="2 3">TBRC 5722</strain>
    </source>
</reference>
<dbReference type="InterPro" id="IPR007295">
    <property type="entry name" value="DUF402"/>
</dbReference>
<protein>
    <submittedName>
        <fullName evidence="2">DUF402 domain-containing protein</fullName>
    </submittedName>
</protein>
<keyword evidence="3" id="KW-1185">Reference proteome</keyword>
<accession>A0ABS8P4B3</accession>
<dbReference type="SUPFAM" id="SSF159234">
    <property type="entry name" value="FomD-like"/>
    <property type="match status" value="1"/>
</dbReference>
<name>A0ABS8P4B3_9PSEU</name>